<evidence type="ECO:0000313" key="2">
    <source>
        <dbReference type="EMBL" id="KAL3803715.1"/>
    </source>
</evidence>
<feature type="transmembrane region" description="Helical" evidence="1">
    <location>
        <begin position="213"/>
        <end position="235"/>
    </location>
</feature>
<dbReference type="Pfam" id="PF03988">
    <property type="entry name" value="DUF347"/>
    <property type="match status" value="4"/>
</dbReference>
<dbReference type="InterPro" id="IPR007136">
    <property type="entry name" value="DUF347"/>
</dbReference>
<accession>A0ABD3QZU0</accession>
<comment type="caution">
    <text evidence="2">The sequence shown here is derived from an EMBL/GenBank/DDBJ whole genome shotgun (WGS) entry which is preliminary data.</text>
</comment>
<feature type="transmembrane region" description="Helical" evidence="1">
    <location>
        <begin position="50"/>
        <end position="70"/>
    </location>
</feature>
<sequence>MTFELQGFNHKPQVEEADPVKSLKHSSTGDLSVTNHVGDEEAGTIPIKTASAITTGAVILKIPALTWYYWGEKMTATTFGETFADFWSQTLGLGYGATSAVLISMFLVFLSGQLYVKTYIPPLFWAVMATSSIAGTLVSDFIDRTLHWGYPLGMGVLLSVLAVILGLWKLSGLHMNVAGAMTRTQEGFYWAAILTSNTLGTALGDFLADSLEWGFALTAGILGAILVVCALLAVFTKFNRVVLFWVAFILTRPFGAAFGDLLTKGAEKGGLDLGTGKASIVIFALFILFFGYEHYTLHHKNAKGIVEKEEIDEAEEASSHDMVEEA</sequence>
<feature type="transmembrane region" description="Helical" evidence="1">
    <location>
        <begin position="242"/>
        <end position="262"/>
    </location>
</feature>
<name>A0ABD3QZU0_9STRA</name>
<protein>
    <recommendedName>
        <fullName evidence="4">Membrane-anchored protein</fullName>
    </recommendedName>
</protein>
<feature type="transmembrane region" description="Helical" evidence="1">
    <location>
        <begin position="148"/>
        <end position="168"/>
    </location>
</feature>
<evidence type="ECO:0000313" key="3">
    <source>
        <dbReference type="Proteomes" id="UP001516023"/>
    </source>
</evidence>
<feature type="transmembrane region" description="Helical" evidence="1">
    <location>
        <begin position="188"/>
        <end position="207"/>
    </location>
</feature>
<feature type="transmembrane region" description="Helical" evidence="1">
    <location>
        <begin position="90"/>
        <end position="110"/>
    </location>
</feature>
<keyword evidence="1" id="KW-0472">Membrane</keyword>
<dbReference type="EMBL" id="JABMIG020000012">
    <property type="protein sequence ID" value="KAL3803715.1"/>
    <property type="molecule type" value="Genomic_DNA"/>
</dbReference>
<keyword evidence="1" id="KW-1133">Transmembrane helix</keyword>
<keyword evidence="3" id="KW-1185">Reference proteome</keyword>
<gene>
    <name evidence="2" type="ORF">HJC23_003769</name>
</gene>
<evidence type="ECO:0000256" key="1">
    <source>
        <dbReference type="SAM" id="Phobius"/>
    </source>
</evidence>
<feature type="transmembrane region" description="Helical" evidence="1">
    <location>
        <begin position="274"/>
        <end position="292"/>
    </location>
</feature>
<reference evidence="2 3" key="1">
    <citation type="journal article" date="2020" name="G3 (Bethesda)">
        <title>Improved Reference Genome for Cyclotella cryptica CCMP332, a Model for Cell Wall Morphogenesis, Salinity Adaptation, and Lipid Production in Diatoms (Bacillariophyta).</title>
        <authorList>
            <person name="Roberts W.R."/>
            <person name="Downey K.M."/>
            <person name="Ruck E.C."/>
            <person name="Traller J.C."/>
            <person name="Alverson A.J."/>
        </authorList>
    </citation>
    <scope>NUCLEOTIDE SEQUENCE [LARGE SCALE GENOMIC DNA]</scope>
    <source>
        <strain evidence="2 3">CCMP332</strain>
    </source>
</reference>
<dbReference type="AlphaFoldDB" id="A0ABD3QZU0"/>
<organism evidence="2 3">
    <name type="scientific">Cyclotella cryptica</name>
    <dbReference type="NCBI Taxonomy" id="29204"/>
    <lineage>
        <taxon>Eukaryota</taxon>
        <taxon>Sar</taxon>
        <taxon>Stramenopiles</taxon>
        <taxon>Ochrophyta</taxon>
        <taxon>Bacillariophyta</taxon>
        <taxon>Coscinodiscophyceae</taxon>
        <taxon>Thalassiosirophycidae</taxon>
        <taxon>Stephanodiscales</taxon>
        <taxon>Stephanodiscaceae</taxon>
        <taxon>Cyclotella</taxon>
    </lineage>
</organism>
<proteinExistence type="predicted"/>
<dbReference type="Proteomes" id="UP001516023">
    <property type="component" value="Unassembled WGS sequence"/>
</dbReference>
<keyword evidence="1" id="KW-0812">Transmembrane</keyword>
<feature type="transmembrane region" description="Helical" evidence="1">
    <location>
        <begin position="122"/>
        <end position="142"/>
    </location>
</feature>
<evidence type="ECO:0008006" key="4">
    <source>
        <dbReference type="Google" id="ProtNLM"/>
    </source>
</evidence>